<evidence type="ECO:0000313" key="1">
    <source>
        <dbReference type="EMBL" id="CAG8565537.1"/>
    </source>
</evidence>
<keyword evidence="2" id="KW-1185">Reference proteome</keyword>
<sequence length="124" mass="14463">KHPHPSIKLFFEDLIFERKKRTVQSNYVKTSIDVLDEARTHGVLDMPEALGTKPTKRRSKDGKIKNQSAMMTIIMTILERCLHWITKNIKKAYDEMDDAKKWVLTTGTVENALYDFGLRCKHEQ</sequence>
<dbReference type="AlphaFoldDB" id="A0A9N9FWS1"/>
<dbReference type="OrthoDB" id="2446621at2759"/>
<evidence type="ECO:0000313" key="2">
    <source>
        <dbReference type="Proteomes" id="UP000789831"/>
    </source>
</evidence>
<organism evidence="1 2">
    <name type="scientific">Ambispora gerdemannii</name>
    <dbReference type="NCBI Taxonomy" id="144530"/>
    <lineage>
        <taxon>Eukaryota</taxon>
        <taxon>Fungi</taxon>
        <taxon>Fungi incertae sedis</taxon>
        <taxon>Mucoromycota</taxon>
        <taxon>Glomeromycotina</taxon>
        <taxon>Glomeromycetes</taxon>
        <taxon>Archaeosporales</taxon>
        <taxon>Ambisporaceae</taxon>
        <taxon>Ambispora</taxon>
    </lineage>
</organism>
<comment type="caution">
    <text evidence="1">The sequence shown here is derived from an EMBL/GenBank/DDBJ whole genome shotgun (WGS) entry which is preliminary data.</text>
</comment>
<proteinExistence type="predicted"/>
<protein>
    <submittedName>
        <fullName evidence="1">9279_t:CDS:1</fullName>
    </submittedName>
</protein>
<gene>
    <name evidence="1" type="ORF">AGERDE_LOCUS7369</name>
</gene>
<dbReference type="Proteomes" id="UP000789831">
    <property type="component" value="Unassembled WGS sequence"/>
</dbReference>
<name>A0A9N9FWS1_9GLOM</name>
<accession>A0A9N9FWS1</accession>
<dbReference type="EMBL" id="CAJVPL010001334">
    <property type="protein sequence ID" value="CAG8565537.1"/>
    <property type="molecule type" value="Genomic_DNA"/>
</dbReference>
<reference evidence="1" key="1">
    <citation type="submission" date="2021-06" db="EMBL/GenBank/DDBJ databases">
        <authorList>
            <person name="Kallberg Y."/>
            <person name="Tangrot J."/>
            <person name="Rosling A."/>
        </authorList>
    </citation>
    <scope>NUCLEOTIDE SEQUENCE</scope>
    <source>
        <strain evidence="1">MT106</strain>
    </source>
</reference>
<feature type="non-terminal residue" evidence="1">
    <location>
        <position position="1"/>
    </location>
</feature>